<reference evidence="8 9" key="1">
    <citation type="journal article" date="2007" name="Science">
        <title>Sea anemone genome reveals ancestral eumetazoan gene repertoire and genomic organization.</title>
        <authorList>
            <person name="Putnam N.H."/>
            <person name="Srivastava M."/>
            <person name="Hellsten U."/>
            <person name="Dirks B."/>
            <person name="Chapman J."/>
            <person name="Salamov A."/>
            <person name="Terry A."/>
            <person name="Shapiro H."/>
            <person name="Lindquist E."/>
            <person name="Kapitonov V.V."/>
            <person name="Jurka J."/>
            <person name="Genikhovich G."/>
            <person name="Grigoriev I.V."/>
            <person name="Lucas S.M."/>
            <person name="Steele R.E."/>
            <person name="Finnerty J.R."/>
            <person name="Technau U."/>
            <person name="Martindale M.Q."/>
            <person name="Rokhsar D.S."/>
        </authorList>
    </citation>
    <scope>NUCLEOTIDE SEQUENCE [LARGE SCALE GENOMIC DNA]</scope>
    <source>
        <strain evidence="9">CH2 X CH6</strain>
    </source>
</reference>
<dbReference type="InterPro" id="IPR036691">
    <property type="entry name" value="Endo/exonu/phosph_ase_sf"/>
</dbReference>
<keyword evidence="3 6" id="KW-1133">Transmembrane helix</keyword>
<evidence type="ECO:0000256" key="4">
    <source>
        <dbReference type="ARBA" id="ARBA00023136"/>
    </source>
</evidence>
<dbReference type="AlphaFoldDB" id="A7RXT7"/>
<comment type="subcellular location">
    <subcellularLocation>
        <location evidence="1">Membrane</location>
    </subcellularLocation>
</comment>
<dbReference type="GO" id="GO:0016020">
    <property type="term" value="C:membrane"/>
    <property type="evidence" value="ECO:0007669"/>
    <property type="project" value="UniProtKB-SubCell"/>
</dbReference>
<dbReference type="PROSITE" id="PS50262">
    <property type="entry name" value="G_PROTEIN_RECEP_F1_2"/>
    <property type="match status" value="1"/>
</dbReference>
<dbReference type="GO" id="GO:0004930">
    <property type="term" value="F:G protein-coupled receptor activity"/>
    <property type="evidence" value="ECO:0007669"/>
    <property type="project" value="InterPro"/>
</dbReference>
<dbReference type="Proteomes" id="UP000001593">
    <property type="component" value="Unassembled WGS sequence"/>
</dbReference>
<dbReference type="Pfam" id="PF00001">
    <property type="entry name" value="7tm_1"/>
    <property type="match status" value="1"/>
</dbReference>
<keyword evidence="2 6" id="KW-0812">Transmembrane</keyword>
<feature type="transmembrane region" description="Helical" evidence="6">
    <location>
        <begin position="16"/>
        <end position="38"/>
    </location>
</feature>
<accession>A7RXT7</accession>
<name>A7RXT7_NEMVE</name>
<dbReference type="PANTHER" id="PTHR36191">
    <property type="entry name" value="ENDO/EXONUCLEASE/PHOSPHATASE DOMAIN-CONTAINING PROTEIN-RELATED"/>
    <property type="match status" value="1"/>
</dbReference>
<dbReference type="SUPFAM" id="SSF81321">
    <property type="entry name" value="Family A G protein-coupled receptor-like"/>
    <property type="match status" value="1"/>
</dbReference>
<evidence type="ECO:0000256" key="3">
    <source>
        <dbReference type="ARBA" id="ARBA00022989"/>
    </source>
</evidence>
<dbReference type="InterPro" id="IPR005135">
    <property type="entry name" value="Endo/exonuclease/phosphatase"/>
</dbReference>
<dbReference type="InterPro" id="IPR017452">
    <property type="entry name" value="GPCR_Rhodpsn_7TM"/>
</dbReference>
<evidence type="ECO:0000313" key="9">
    <source>
        <dbReference type="Proteomes" id="UP000001593"/>
    </source>
</evidence>
<protein>
    <recommendedName>
        <fullName evidence="7">G-protein coupled receptors family 1 profile domain-containing protein</fullName>
    </recommendedName>
</protein>
<evidence type="ECO:0000259" key="7">
    <source>
        <dbReference type="PROSITE" id="PS50262"/>
    </source>
</evidence>
<dbReference type="Gene3D" id="3.60.10.10">
    <property type="entry name" value="Endonuclease/exonuclease/phosphatase"/>
    <property type="match status" value="1"/>
</dbReference>
<keyword evidence="4 6" id="KW-0472">Membrane</keyword>
<dbReference type="PRINTS" id="PR00237">
    <property type="entry name" value="GPCRRHODOPSN"/>
</dbReference>
<dbReference type="EMBL" id="DS469551">
    <property type="protein sequence ID" value="EDO43679.1"/>
    <property type="molecule type" value="Genomic_DNA"/>
</dbReference>
<evidence type="ECO:0000313" key="8">
    <source>
        <dbReference type="EMBL" id="EDO43679.1"/>
    </source>
</evidence>
<feature type="region of interest" description="Disordered" evidence="5">
    <location>
        <begin position="144"/>
        <end position="176"/>
    </location>
</feature>
<proteinExistence type="predicted"/>
<dbReference type="Gene3D" id="1.20.1070.10">
    <property type="entry name" value="Rhodopsin 7-helix transmembrane proteins"/>
    <property type="match status" value="1"/>
</dbReference>
<gene>
    <name evidence="8" type="ORF">NEMVEDRAFT_v1g203737</name>
</gene>
<evidence type="ECO:0000256" key="6">
    <source>
        <dbReference type="SAM" id="Phobius"/>
    </source>
</evidence>
<evidence type="ECO:0000256" key="5">
    <source>
        <dbReference type="SAM" id="MobiDB-lite"/>
    </source>
</evidence>
<dbReference type="Pfam" id="PF03372">
    <property type="entry name" value="Exo_endo_phos"/>
    <property type="match status" value="1"/>
</dbReference>
<keyword evidence="9" id="KW-1185">Reference proteome</keyword>
<evidence type="ECO:0000256" key="2">
    <source>
        <dbReference type="ARBA" id="ARBA00022692"/>
    </source>
</evidence>
<feature type="domain" description="G-protein coupled receptors family 1 profile" evidence="7">
    <location>
        <begin position="28"/>
        <end position="132"/>
    </location>
</feature>
<dbReference type="HOGENOM" id="CLU_590951_0_0_1"/>
<dbReference type="InParanoid" id="A7RXT7"/>
<organism evidence="8 9">
    <name type="scientific">Nematostella vectensis</name>
    <name type="common">Starlet sea anemone</name>
    <dbReference type="NCBI Taxonomy" id="45351"/>
    <lineage>
        <taxon>Eukaryota</taxon>
        <taxon>Metazoa</taxon>
        <taxon>Cnidaria</taxon>
        <taxon>Anthozoa</taxon>
        <taxon>Hexacorallia</taxon>
        <taxon>Actiniaria</taxon>
        <taxon>Edwardsiidae</taxon>
        <taxon>Nematostella</taxon>
    </lineage>
</organism>
<dbReference type="GO" id="GO:0003824">
    <property type="term" value="F:catalytic activity"/>
    <property type="evidence" value="ECO:0007669"/>
    <property type="project" value="InterPro"/>
</dbReference>
<feature type="transmembrane region" description="Helical" evidence="6">
    <location>
        <begin position="50"/>
        <end position="80"/>
    </location>
</feature>
<dbReference type="InterPro" id="IPR000276">
    <property type="entry name" value="GPCR_Rhodpsn"/>
</dbReference>
<sequence length="463" mass="51996">MSPQMLSSSKGVTWCALYSTVAFLVVLFNLVTMVTFIFDTRLRRRRSMYCLMNLAVADMLVGALPMPLAVYTFGLMSLLWGKLENLTPTWIMFLTGAHMFTGFLSLLSLALVSLERAFAVVYPLRMRAVKSRIREKFHRDSTGSLRMRRVTNKRSETKQNGNKSKQRKRRKYSEEESRIKPLLTGEMDSPYRGGTRHLSYCRVVVGCHVGDAYRAYRGFFRVGDADSGSPAVADAVVTSCRAVIASTSFHQKTSTKVKELNRPLKCVMFCKLFHRACFALALIALAGDIESNPGYLALNDIKNTRGLKIAHLNIRSLINKTDSLRLEGIDSRTIDVLTLSETWLDSQTADAEINLPGFVCARRDRSGTKEGYGGVATFVRDDLAFRLRNDINTGGQECLWIELIREKCKPTLICSAYRAPDADLTSFISSLQDKETITADRIVHNKHNKRPSRQTASSIINIT</sequence>
<evidence type="ECO:0000256" key="1">
    <source>
        <dbReference type="ARBA" id="ARBA00004370"/>
    </source>
</evidence>
<dbReference type="SUPFAM" id="SSF56219">
    <property type="entry name" value="DNase I-like"/>
    <property type="match status" value="1"/>
</dbReference>
<feature type="transmembrane region" description="Helical" evidence="6">
    <location>
        <begin position="100"/>
        <end position="124"/>
    </location>
</feature>